<dbReference type="Proteomes" id="UP001597131">
    <property type="component" value="Unassembled WGS sequence"/>
</dbReference>
<protein>
    <recommendedName>
        <fullName evidence="4">Multidrug transporter</fullName>
    </recommendedName>
</protein>
<comment type="caution">
    <text evidence="2">The sequence shown here is derived from an EMBL/GenBank/DDBJ whole genome shotgun (WGS) entry which is preliminary data.</text>
</comment>
<evidence type="ECO:0008006" key="4">
    <source>
        <dbReference type="Google" id="ProtNLM"/>
    </source>
</evidence>
<gene>
    <name evidence="2" type="ORF">ACFQ3Q_00920</name>
</gene>
<reference evidence="3" key="1">
    <citation type="journal article" date="2019" name="Int. J. Syst. Evol. Microbiol.">
        <title>The Global Catalogue of Microorganisms (GCM) 10K type strain sequencing project: providing services to taxonomists for standard genome sequencing and annotation.</title>
        <authorList>
            <consortium name="The Broad Institute Genomics Platform"/>
            <consortium name="The Broad Institute Genome Sequencing Center for Infectious Disease"/>
            <person name="Wu L."/>
            <person name="Ma J."/>
        </authorList>
    </citation>
    <scope>NUCLEOTIDE SEQUENCE [LARGE SCALE GENOMIC DNA]</scope>
    <source>
        <strain evidence="3">CCUG 64793</strain>
    </source>
</reference>
<name>A0ABW3NM16_9FLAO</name>
<evidence type="ECO:0000256" key="1">
    <source>
        <dbReference type="SAM" id="SignalP"/>
    </source>
</evidence>
<dbReference type="PANTHER" id="PTHR41339:SF1">
    <property type="entry name" value="SECRETED PROTEIN"/>
    <property type="match status" value="1"/>
</dbReference>
<proteinExistence type="predicted"/>
<feature type="chain" id="PRO_5047501879" description="Multidrug transporter" evidence="1">
    <location>
        <begin position="22"/>
        <end position="649"/>
    </location>
</feature>
<evidence type="ECO:0000313" key="2">
    <source>
        <dbReference type="EMBL" id="MFD1094297.1"/>
    </source>
</evidence>
<keyword evidence="1" id="KW-0732">Signal</keyword>
<sequence>MRNSLRNLSMLFAAVSGLFLASCSTNDDLIETGGGEEPNPVNSELSGELNEDMTLDASTSYSLTGTLEVTAGNTLTIPAGTKITANKGTDVYIVVHQDADIEIQGTASNPVIMASANGDPGDWGGLVIAGNAETTAGAGAVAEVGGIVYGGNDNADSSGSIDYLVIEGAGAQINADSQYNGLSLYAVGSGTQISNVAMVNGSDDGVEFFGGTVSVSKIYLENNEDDAIDWTEGWNGTVTDAYILHTIEGFSTVVEADGANGNPKIVNLTAVSSTGGTALQFKKESGATITGLSLTGYDTSVDMRDEGPLANVIIEGEAANPEMTYTTAATVSESDFDWINNRSVVAETVLQGVINTEVSLNPDVTYELNSSYIVEEGGKLIIPAGTRIVARDGGTDVYIAVLQGGMIDIQGTEENPVVISSVNANPGDWGGLTLCGKATTTAGAGATAEVGGFIYGGNDDTDSSGSIKNLVISGTGAQINADSQYNGISFYAVGSETIVENVAVINGADDGVEFFGGTAVVTNLYLENNEDDAVDWTEGWNGSATNVYVKHDIEDFSTAVEADGVNGNPTLSNFTAISSTGGTALQFKKESGATFTNLYLEGYDTYIDMRDNGPLSNVKIDGAEASLGADFNLGDQVDISGWTWISAGL</sequence>
<keyword evidence="3" id="KW-1185">Reference proteome</keyword>
<dbReference type="PANTHER" id="PTHR41339">
    <property type="entry name" value="LIPL48"/>
    <property type="match status" value="1"/>
</dbReference>
<dbReference type="RefSeq" id="WP_380742020.1">
    <property type="nucleotide sequence ID" value="NZ_JBHTLI010000001.1"/>
</dbReference>
<dbReference type="EMBL" id="JBHTLI010000001">
    <property type="protein sequence ID" value="MFD1094297.1"/>
    <property type="molecule type" value="Genomic_DNA"/>
</dbReference>
<accession>A0ABW3NM16</accession>
<dbReference type="InterPro" id="IPR011050">
    <property type="entry name" value="Pectin_lyase_fold/virulence"/>
</dbReference>
<feature type="signal peptide" evidence="1">
    <location>
        <begin position="1"/>
        <end position="21"/>
    </location>
</feature>
<dbReference type="PROSITE" id="PS51257">
    <property type="entry name" value="PROKAR_LIPOPROTEIN"/>
    <property type="match status" value="1"/>
</dbReference>
<evidence type="ECO:0000313" key="3">
    <source>
        <dbReference type="Proteomes" id="UP001597131"/>
    </source>
</evidence>
<organism evidence="2 3">
    <name type="scientific">Salegentibacter chungangensis</name>
    <dbReference type="NCBI Taxonomy" id="1335724"/>
    <lineage>
        <taxon>Bacteria</taxon>
        <taxon>Pseudomonadati</taxon>
        <taxon>Bacteroidota</taxon>
        <taxon>Flavobacteriia</taxon>
        <taxon>Flavobacteriales</taxon>
        <taxon>Flavobacteriaceae</taxon>
        <taxon>Salegentibacter</taxon>
    </lineage>
</organism>
<dbReference type="SUPFAM" id="SSF51126">
    <property type="entry name" value="Pectin lyase-like"/>
    <property type="match status" value="2"/>
</dbReference>